<dbReference type="GO" id="GO:0016757">
    <property type="term" value="F:glycosyltransferase activity"/>
    <property type="evidence" value="ECO:0007669"/>
    <property type="project" value="InterPro"/>
</dbReference>
<dbReference type="SUPFAM" id="SSF48208">
    <property type="entry name" value="Six-hairpin glycosidases"/>
    <property type="match status" value="1"/>
</dbReference>
<evidence type="ECO:0000259" key="2">
    <source>
        <dbReference type="Pfam" id="PF13439"/>
    </source>
</evidence>
<dbReference type="InterPro" id="IPR028098">
    <property type="entry name" value="Glyco_trans_4-like_N"/>
</dbReference>
<evidence type="ECO:0000313" key="4">
    <source>
        <dbReference type="Proteomes" id="UP000297295"/>
    </source>
</evidence>
<reference evidence="3 4" key="1">
    <citation type="submission" date="2017-11" db="EMBL/GenBank/DDBJ databases">
        <title>Isolation and Characterization of Methanogenic Archaea from Saline Meromictic Lake at Siberia.</title>
        <authorList>
            <person name="Shen Y."/>
            <person name="Huang H.-H."/>
            <person name="Lai M.-C."/>
            <person name="Chen S.-C."/>
        </authorList>
    </citation>
    <scope>NUCLEOTIDE SEQUENCE [LARGE SCALE GENOMIC DNA]</scope>
    <source>
        <strain evidence="3 4">SY-01</strain>
    </source>
</reference>
<evidence type="ECO:0000259" key="1">
    <source>
        <dbReference type="Pfam" id="PF00534"/>
    </source>
</evidence>
<dbReference type="Gene3D" id="1.50.10.20">
    <property type="match status" value="1"/>
</dbReference>
<gene>
    <name evidence="3" type="ORF">CUN85_05565</name>
</gene>
<protein>
    <submittedName>
        <fullName evidence="3">Glycosyl transferase</fullName>
    </submittedName>
</protein>
<dbReference type="PANTHER" id="PTHR12526">
    <property type="entry name" value="GLYCOSYLTRANSFERASE"/>
    <property type="match status" value="1"/>
</dbReference>
<dbReference type="InterPro" id="IPR008928">
    <property type="entry name" value="6-hairpin_glycosidase_sf"/>
</dbReference>
<dbReference type="Gene3D" id="3.40.50.2000">
    <property type="entry name" value="Glycogen Phosphorylase B"/>
    <property type="match status" value="2"/>
</dbReference>
<dbReference type="GO" id="GO:0005975">
    <property type="term" value="P:carbohydrate metabolic process"/>
    <property type="evidence" value="ECO:0007669"/>
    <property type="project" value="InterPro"/>
</dbReference>
<dbReference type="PANTHER" id="PTHR12526:SF572">
    <property type="entry name" value="BLL5144 PROTEIN"/>
    <property type="match status" value="1"/>
</dbReference>
<feature type="domain" description="Glycosyltransferase subfamily 4-like N-terminal" evidence="2">
    <location>
        <begin position="61"/>
        <end position="171"/>
    </location>
</feature>
<organism evidence="3 4">
    <name type="scientific">Methanolobus halotolerans</name>
    <dbReference type="NCBI Taxonomy" id="2052935"/>
    <lineage>
        <taxon>Archaea</taxon>
        <taxon>Methanobacteriati</taxon>
        <taxon>Methanobacteriota</taxon>
        <taxon>Stenosarchaea group</taxon>
        <taxon>Methanomicrobia</taxon>
        <taxon>Methanosarcinales</taxon>
        <taxon>Methanosarcinaceae</taxon>
        <taxon>Methanolobus</taxon>
    </lineage>
</organism>
<dbReference type="Pfam" id="PF00534">
    <property type="entry name" value="Glycos_transf_1"/>
    <property type="match status" value="1"/>
</dbReference>
<evidence type="ECO:0000313" key="3">
    <source>
        <dbReference type="EMBL" id="TGC09818.1"/>
    </source>
</evidence>
<proteinExistence type="predicted"/>
<keyword evidence="4" id="KW-1185">Reference proteome</keyword>
<feature type="domain" description="Glycosyl transferase family 1" evidence="1">
    <location>
        <begin position="182"/>
        <end position="358"/>
    </location>
</feature>
<dbReference type="AlphaFoldDB" id="A0A4E0QSD1"/>
<dbReference type="OrthoDB" id="132546at2157"/>
<sequence length="772" mass="88642">MKRKLKVLFIGTYVPRECGIATFTSDLFNTISKEDEVDCCEVIALNDIDETYDYPEEVVFEIRRNKLEDYYRAADHINRSDHDVVCLQHEFGLYWGDAGDYIFALLSSIDKPIITTLHTVIKDPEPPYRRVTEKLMQYSDKVIVMSETSENILHEVYDIHNGKTELVYHGIPDCPFTDSKEHKELLGLKGSPLILTFGLLNPNKGVETTLDALPAVVEKHPGLKYLVLGATHPEIKRNFGEAYREYLLDKVHELGLESNVIFHDKFVEKNELYEYILASDIYVSPYHSREQVVSGALTYAIGMGKAIVSTPYWYAQETLTENRGILVEFEDITGISKALMHLIENPQECNEMRRNAYEFGRQMIWKNVGKEYISIFRLALKNYPVSTTDEKTDFSLFSVNLPKTKLDYMISMTDDVGIFQHATFGVPSRRHGYSTDDVGRGLVALTRAMSGNDRIRDIKKLVTLYLSYLDHAQTEKGHFHNFMSYDRKFLDDKGSDDTFGRALYGLGHVCACSLLPDNLRSHALGMIRRSRPVMDEIHAPRAKAYTMSGLYEILDKGIDKDIFLPVFIRYADHLTGLYEDNRQDDWEWFEPEVTYGNAKMCEVLMLAYNLTGNPKYRDTGIKTLDFLTELQWNGEFFDLVGNEGWCKYKCEKALFGQQPIDAAYLTEAYVTAYELTRRERYFQLANRSIEYFLGRNRLNAVMYDHESGAVCDGLDMKGMNPNQGAESVVCFIMALEMLTRYSEKTEGSKQQETGKELMQIYGKNKFSTKSLS</sequence>
<dbReference type="Pfam" id="PF13439">
    <property type="entry name" value="Glyco_transf_4"/>
    <property type="match status" value="1"/>
</dbReference>
<comment type="caution">
    <text evidence="3">The sequence shown here is derived from an EMBL/GenBank/DDBJ whole genome shotgun (WGS) entry which is preliminary data.</text>
</comment>
<dbReference type="Proteomes" id="UP000297295">
    <property type="component" value="Unassembled WGS sequence"/>
</dbReference>
<dbReference type="InterPro" id="IPR001296">
    <property type="entry name" value="Glyco_trans_1"/>
</dbReference>
<name>A0A4E0QSD1_9EURY</name>
<accession>A0A4E0QSD1</accession>
<dbReference type="RefSeq" id="WP_135389335.1">
    <property type="nucleotide sequence ID" value="NZ_PGGK01000004.1"/>
</dbReference>
<dbReference type="EMBL" id="PGGK01000004">
    <property type="protein sequence ID" value="TGC09818.1"/>
    <property type="molecule type" value="Genomic_DNA"/>
</dbReference>
<dbReference type="SUPFAM" id="SSF53756">
    <property type="entry name" value="UDP-Glycosyltransferase/glycogen phosphorylase"/>
    <property type="match status" value="1"/>
</dbReference>
<dbReference type="CDD" id="cd03822">
    <property type="entry name" value="GT4_mannosyltransferase-like"/>
    <property type="match status" value="1"/>
</dbReference>
<keyword evidence="3" id="KW-0808">Transferase</keyword>